<name>A0A0E0D5T6_9ORYZ</name>
<evidence type="ECO:0000256" key="1">
    <source>
        <dbReference type="SAM" id="MobiDB-lite"/>
    </source>
</evidence>
<dbReference type="AlphaFoldDB" id="A0A0E0D5T6"/>
<dbReference type="EnsemblPlants" id="OMERI03G28890.1">
    <property type="protein sequence ID" value="OMERI03G28890.1"/>
    <property type="gene ID" value="OMERI03G28890"/>
</dbReference>
<proteinExistence type="predicted"/>
<reference evidence="2" key="1">
    <citation type="submission" date="2015-04" db="UniProtKB">
        <authorList>
            <consortium name="EnsemblPlants"/>
        </authorList>
    </citation>
    <scope>IDENTIFICATION</scope>
</reference>
<dbReference type="Proteomes" id="UP000008021">
    <property type="component" value="Chromosome 3"/>
</dbReference>
<protein>
    <submittedName>
        <fullName evidence="2">Uncharacterized protein</fullName>
    </submittedName>
</protein>
<evidence type="ECO:0000313" key="2">
    <source>
        <dbReference type="EnsemblPlants" id="OMERI03G28890.1"/>
    </source>
</evidence>
<dbReference type="Gramene" id="OMERI03G28890.1">
    <property type="protein sequence ID" value="OMERI03G28890.1"/>
    <property type="gene ID" value="OMERI03G28890"/>
</dbReference>
<evidence type="ECO:0000313" key="3">
    <source>
        <dbReference type="Proteomes" id="UP000008021"/>
    </source>
</evidence>
<organism evidence="2">
    <name type="scientific">Oryza meridionalis</name>
    <dbReference type="NCBI Taxonomy" id="40149"/>
    <lineage>
        <taxon>Eukaryota</taxon>
        <taxon>Viridiplantae</taxon>
        <taxon>Streptophyta</taxon>
        <taxon>Embryophyta</taxon>
        <taxon>Tracheophyta</taxon>
        <taxon>Spermatophyta</taxon>
        <taxon>Magnoliopsida</taxon>
        <taxon>Liliopsida</taxon>
        <taxon>Poales</taxon>
        <taxon>Poaceae</taxon>
        <taxon>BOP clade</taxon>
        <taxon>Oryzoideae</taxon>
        <taxon>Oryzeae</taxon>
        <taxon>Oryzinae</taxon>
        <taxon>Oryza</taxon>
    </lineage>
</organism>
<reference evidence="2" key="2">
    <citation type="submission" date="2018-05" db="EMBL/GenBank/DDBJ databases">
        <title>OmerRS3 (Oryza meridionalis Reference Sequence Version 3).</title>
        <authorList>
            <person name="Zhang J."/>
            <person name="Kudrna D."/>
            <person name="Lee S."/>
            <person name="Talag J."/>
            <person name="Welchert J."/>
            <person name="Wing R.A."/>
        </authorList>
    </citation>
    <scope>NUCLEOTIDE SEQUENCE [LARGE SCALE GENOMIC DNA]</scope>
    <source>
        <strain evidence="2">cv. OR44</strain>
    </source>
</reference>
<feature type="compositionally biased region" description="Basic and acidic residues" evidence="1">
    <location>
        <begin position="39"/>
        <end position="48"/>
    </location>
</feature>
<sequence length="96" mass="10020">MAGRKGWSTTFMAYSRKDGEPPCSPSGDVPGADATGEGEVPRAERCSGDADGLPGEVSAAWCGRVREQVGVAVSSEKMKELQATPPVLLLLLRTDA</sequence>
<feature type="region of interest" description="Disordered" evidence="1">
    <location>
        <begin position="1"/>
        <end position="51"/>
    </location>
</feature>
<accession>A0A0E0D5T6</accession>
<keyword evidence="3" id="KW-1185">Reference proteome</keyword>
<dbReference type="HOGENOM" id="CLU_2363279_0_0_1"/>